<dbReference type="Pfam" id="PF00023">
    <property type="entry name" value="Ank"/>
    <property type="match status" value="1"/>
</dbReference>
<evidence type="ECO:0000256" key="7">
    <source>
        <dbReference type="ARBA" id="ARBA00022723"/>
    </source>
</evidence>
<dbReference type="FunFam" id="3.30.60.90:FF:000004">
    <property type="entry name" value="Putative E3 ubiquitin-protein ligase MIB2"/>
    <property type="match status" value="1"/>
</dbReference>
<dbReference type="PROSITE" id="PS50297">
    <property type="entry name" value="ANK_REP_REGION"/>
    <property type="match status" value="5"/>
</dbReference>
<proteinExistence type="predicted"/>
<feature type="domain" description="MIB/HERC2" evidence="18">
    <location>
        <begin position="145"/>
        <end position="223"/>
    </location>
</feature>
<dbReference type="PANTHER" id="PTHR24202:SF4">
    <property type="entry name" value="E3 UBIQUITIN-PROTEIN LIGASE MIB2-RELATED"/>
    <property type="match status" value="1"/>
</dbReference>
<dbReference type="InterPro" id="IPR043145">
    <property type="entry name" value="Znf_ZZ_sf"/>
</dbReference>
<evidence type="ECO:0000256" key="12">
    <source>
        <dbReference type="ARBA" id="ARBA00022976"/>
    </source>
</evidence>
<feature type="repeat" description="ANK" evidence="14">
    <location>
        <begin position="632"/>
        <end position="664"/>
    </location>
</feature>
<dbReference type="InterPro" id="IPR010606">
    <property type="entry name" value="Mib_Herc2"/>
</dbReference>
<evidence type="ECO:0000313" key="20">
    <source>
        <dbReference type="Proteomes" id="UP001497497"/>
    </source>
</evidence>
<dbReference type="Pfam" id="PF06701">
    <property type="entry name" value="MIB_HERC2"/>
    <property type="match status" value="2"/>
</dbReference>
<organism evidence="19 20">
    <name type="scientific">Lymnaea stagnalis</name>
    <name type="common">Great pond snail</name>
    <name type="synonym">Helix stagnalis</name>
    <dbReference type="NCBI Taxonomy" id="6523"/>
    <lineage>
        <taxon>Eukaryota</taxon>
        <taxon>Metazoa</taxon>
        <taxon>Spiralia</taxon>
        <taxon>Lophotrochozoa</taxon>
        <taxon>Mollusca</taxon>
        <taxon>Gastropoda</taxon>
        <taxon>Heterobranchia</taxon>
        <taxon>Euthyneura</taxon>
        <taxon>Panpulmonata</taxon>
        <taxon>Hygrophila</taxon>
        <taxon>Lymnaeoidea</taxon>
        <taxon>Lymnaeidae</taxon>
        <taxon>Lymnaea</taxon>
    </lineage>
</organism>
<dbReference type="GO" id="GO:0016567">
    <property type="term" value="P:protein ubiquitination"/>
    <property type="evidence" value="ECO:0007669"/>
    <property type="project" value="InterPro"/>
</dbReference>
<dbReference type="Gene3D" id="2.30.30.40">
    <property type="entry name" value="SH3 Domains"/>
    <property type="match status" value="2"/>
</dbReference>
<keyword evidence="7" id="KW-0479">Metal-binding</keyword>
<dbReference type="PROSITE" id="PS50089">
    <property type="entry name" value="ZF_RING_2"/>
    <property type="match status" value="1"/>
</dbReference>
<dbReference type="PROSITE" id="PS50088">
    <property type="entry name" value="ANK_REPEAT"/>
    <property type="match status" value="5"/>
</dbReference>
<evidence type="ECO:0000256" key="4">
    <source>
        <dbReference type="ARBA" id="ARBA00012483"/>
    </source>
</evidence>
<dbReference type="InterPro" id="IPR013083">
    <property type="entry name" value="Znf_RING/FYVE/PHD"/>
</dbReference>
<evidence type="ECO:0000256" key="1">
    <source>
        <dbReference type="ARBA" id="ARBA00000900"/>
    </source>
</evidence>
<feature type="domain" description="ZZ-type" evidence="17">
    <location>
        <begin position="80"/>
        <end position="132"/>
    </location>
</feature>
<feature type="repeat" description="ANK" evidence="14">
    <location>
        <begin position="498"/>
        <end position="530"/>
    </location>
</feature>
<dbReference type="FunFam" id="2.30.30.40:FF:000044">
    <property type="entry name" value="E3 ubiquitin-protein ligase MIB2, putative"/>
    <property type="match status" value="1"/>
</dbReference>
<dbReference type="FunFam" id="2.30.30.40:FF:000078">
    <property type="entry name" value="Putative e3 ubiquitin-protein ligase mib2"/>
    <property type="match status" value="1"/>
</dbReference>
<dbReference type="Gene3D" id="1.25.40.20">
    <property type="entry name" value="Ankyrin repeat-containing domain"/>
    <property type="match status" value="3"/>
</dbReference>
<keyword evidence="12" id="KW-0914">Notch signaling pathway</keyword>
<evidence type="ECO:0000256" key="6">
    <source>
        <dbReference type="ARBA" id="ARBA00022679"/>
    </source>
</evidence>
<reference evidence="19 20" key="1">
    <citation type="submission" date="2024-04" db="EMBL/GenBank/DDBJ databases">
        <authorList>
            <consortium name="Genoscope - CEA"/>
            <person name="William W."/>
        </authorList>
    </citation>
    <scope>NUCLEOTIDE SEQUENCE [LARGE SCALE GENOMIC DNA]</scope>
</reference>
<feature type="repeat" description="ANK" evidence="14">
    <location>
        <begin position="531"/>
        <end position="563"/>
    </location>
</feature>
<dbReference type="SMART" id="SM00291">
    <property type="entry name" value="ZnF_ZZ"/>
    <property type="match status" value="1"/>
</dbReference>
<dbReference type="InterPro" id="IPR037252">
    <property type="entry name" value="Mib_Herc2_sf"/>
</dbReference>
<keyword evidence="5" id="KW-0963">Cytoplasm</keyword>
<comment type="catalytic activity">
    <reaction evidence="1">
        <text>S-ubiquitinyl-[E2 ubiquitin-conjugating enzyme]-L-cysteine + [acceptor protein]-L-lysine = [E2 ubiquitin-conjugating enzyme]-L-cysteine + N(6)-ubiquitinyl-[acceptor protein]-L-lysine.</text>
        <dbReference type="EC" id="2.3.2.27"/>
    </reaction>
</comment>
<protein>
    <recommendedName>
        <fullName evidence="4">RING-type E3 ubiquitin transferase</fullName>
        <ecNumber evidence="4">2.3.2.27</ecNumber>
    </recommendedName>
</protein>
<dbReference type="PROSITE" id="PS51416">
    <property type="entry name" value="MIB_HERC2"/>
    <property type="match status" value="2"/>
</dbReference>
<comment type="caution">
    <text evidence="19">The sequence shown here is derived from an EMBL/GenBank/DDBJ whole genome shotgun (WGS) entry which is preliminary data.</text>
</comment>
<dbReference type="Pfam" id="PF13637">
    <property type="entry name" value="Ank_4"/>
    <property type="match status" value="1"/>
</dbReference>
<dbReference type="GO" id="GO:0061630">
    <property type="term" value="F:ubiquitin protein ligase activity"/>
    <property type="evidence" value="ECO:0007669"/>
    <property type="project" value="UniProtKB-EC"/>
</dbReference>
<dbReference type="PANTHER" id="PTHR24202">
    <property type="entry name" value="E3 UBIQUITIN-PROTEIN LIGASE MIB2"/>
    <property type="match status" value="1"/>
</dbReference>
<dbReference type="InterPro" id="IPR040847">
    <property type="entry name" value="SH3_15"/>
</dbReference>
<dbReference type="SMART" id="SM00248">
    <property type="entry name" value="ANK"/>
    <property type="match status" value="9"/>
</dbReference>
<dbReference type="AlphaFoldDB" id="A0AAV2HFJ1"/>
<evidence type="ECO:0000259" key="16">
    <source>
        <dbReference type="PROSITE" id="PS50089"/>
    </source>
</evidence>
<evidence type="ECO:0000256" key="5">
    <source>
        <dbReference type="ARBA" id="ARBA00022490"/>
    </source>
</evidence>
<dbReference type="Gene3D" id="3.30.60.90">
    <property type="match status" value="1"/>
</dbReference>
<keyword evidence="10" id="KW-0833">Ubl conjugation pathway</keyword>
<dbReference type="PROSITE" id="PS50135">
    <property type="entry name" value="ZF_ZZ_2"/>
    <property type="match status" value="1"/>
</dbReference>
<dbReference type="Pfam" id="PF13920">
    <property type="entry name" value="zf-C3HC4_3"/>
    <property type="match status" value="1"/>
</dbReference>
<evidence type="ECO:0000259" key="18">
    <source>
        <dbReference type="PROSITE" id="PS51416"/>
    </source>
</evidence>
<evidence type="ECO:0000256" key="11">
    <source>
        <dbReference type="ARBA" id="ARBA00022833"/>
    </source>
</evidence>
<keyword evidence="13 14" id="KW-0040">ANK repeat</keyword>
<dbReference type="Pfam" id="PF18346">
    <property type="entry name" value="SH3_15"/>
    <property type="match status" value="2"/>
</dbReference>
<dbReference type="CDD" id="cd16520">
    <property type="entry name" value="RING-HC_MIBs-like"/>
    <property type="match status" value="1"/>
</dbReference>
<evidence type="ECO:0000256" key="15">
    <source>
        <dbReference type="PROSITE-ProRule" id="PRU00228"/>
    </source>
</evidence>
<dbReference type="PROSITE" id="PS01357">
    <property type="entry name" value="ZF_ZZ_1"/>
    <property type="match status" value="1"/>
</dbReference>
<feature type="domain" description="MIB/HERC2" evidence="18">
    <location>
        <begin position="1"/>
        <end position="74"/>
    </location>
</feature>
<dbReference type="InterPro" id="IPR002110">
    <property type="entry name" value="Ankyrin_rpt"/>
</dbReference>
<keyword evidence="6" id="KW-0808">Transferase</keyword>
<dbReference type="Pfam" id="PF12796">
    <property type="entry name" value="Ank_2"/>
    <property type="match status" value="2"/>
</dbReference>
<dbReference type="GO" id="GO:0005737">
    <property type="term" value="C:cytoplasm"/>
    <property type="evidence" value="ECO:0007669"/>
    <property type="project" value="UniProtKB-SubCell"/>
</dbReference>
<dbReference type="CDD" id="cd16726">
    <property type="entry name" value="RING-HC_MIB2_rpt1"/>
    <property type="match status" value="1"/>
</dbReference>
<dbReference type="GO" id="GO:0008270">
    <property type="term" value="F:zinc ion binding"/>
    <property type="evidence" value="ECO:0007669"/>
    <property type="project" value="UniProtKB-KW"/>
</dbReference>
<sequence length="924" mass="102642">MSVELGMRVVRGPDWKWGNQDNGEGYVGTVVEIGRPGSQTSPDKTVVVQWDSGARTNYRVGYQGAYDLRVYDNAPCGVKHTNIICDTCRIQGIQGMRWKCTKCHDFDLCMLCYMSEKHDTSHAFLRFDTATSKGAKVPKRCNSLGQKVVALGIYSGAKVSRGPDWDWGNQDGGEGKVGKVTDIRGWDSESGRSVAHVTWSSGSTNVYRMGHKGKVDLKFIHATSGGTYFRDHLPVLGEFVELEGPITPSQFKVGDKVRCDLEVEILKQMQEGHGGWNPRMAEYINKVGAVHRITDRGDVRVQYEGCVNRWTFHTDALTKVHMFHTDDFVKISENLLLVKEWQAGHGEWTDVMKNTLGKTGIVKKVYADGDLRVSVANQEWTFNPLCCTLVPHGAEDMNNTLGSSHDQRTAMPAFTSILEQLAELRSSHGQETGPDRLVREAAQGHVEVVRDILSKYPDKVDQQSSGKTALQVASHQGHRDIVQTLLNARASLEAKDEDGDTALHYSAFGNQPEVMRQLLEKKADVDSLNNGGCSTLHVAVNKQHQECVRVLLNWGCNVNIQDAYGDTALHDAIGKENHVIIEMLVNYDKIDFTLRNKRGFNVLHHAALKGNVFATEKILQKCGQIVDLKKDDGFSSLHLAALNGHKDVAATLLQYGAEIEIRNNRQQTPLLLAVSQGHTSIIELLVGKGGNVNVMDEDGDTCLHLALMRQTVATEKDHSPMLDAIRNQLGMGEKEDQNGAAIACYLAQQGASLDKKNHQGKTPLDIINDVKISEVVQQFASAFTLKQQKNNQQKLKQVVQECEVCCNVTTLVTFQPCGHNVACDECCVKMKKCLKCKELIEGRLTQGGLVVRHDEGCHTHELLYPAVLKKKLQELEDTIICPICMERHRNRVFQCGHATCGVCAESLKNCPICRKQIKQKINLF</sequence>
<name>A0AAV2HFJ1_LYMST</name>
<feature type="repeat" description="ANK" evidence="14">
    <location>
        <begin position="465"/>
        <end position="497"/>
    </location>
</feature>
<evidence type="ECO:0000256" key="3">
    <source>
        <dbReference type="ARBA" id="ARBA00004906"/>
    </source>
</evidence>
<evidence type="ECO:0000256" key="10">
    <source>
        <dbReference type="ARBA" id="ARBA00022786"/>
    </source>
</evidence>
<keyword evidence="9 15" id="KW-0863">Zinc-finger</keyword>
<keyword evidence="20" id="KW-1185">Reference proteome</keyword>
<feature type="domain" description="RING-type" evidence="16">
    <location>
        <begin position="881"/>
        <end position="914"/>
    </location>
</feature>
<accession>A0AAV2HFJ1</accession>
<feature type="repeat" description="ANK" evidence="14">
    <location>
        <begin position="665"/>
        <end position="697"/>
    </location>
</feature>
<evidence type="ECO:0000256" key="8">
    <source>
        <dbReference type="ARBA" id="ARBA00022737"/>
    </source>
</evidence>
<dbReference type="Pfam" id="PF00569">
    <property type="entry name" value="ZZ"/>
    <property type="match status" value="1"/>
</dbReference>
<dbReference type="GO" id="GO:0007219">
    <property type="term" value="P:Notch signaling pathway"/>
    <property type="evidence" value="ECO:0007669"/>
    <property type="project" value="UniProtKB-KW"/>
</dbReference>
<keyword evidence="11" id="KW-0862">Zinc</keyword>
<comment type="pathway">
    <text evidence="3">Protein modification; protein ubiquitination.</text>
</comment>
<dbReference type="SUPFAM" id="SSF159034">
    <property type="entry name" value="Mib/herc2 domain-like"/>
    <property type="match status" value="2"/>
</dbReference>
<comment type="subcellular location">
    <subcellularLocation>
        <location evidence="2">Cytoplasm</location>
    </subcellularLocation>
</comment>
<gene>
    <name evidence="19" type="ORF">GSLYS_00006632001</name>
</gene>
<evidence type="ECO:0000256" key="9">
    <source>
        <dbReference type="ARBA" id="ARBA00022771"/>
    </source>
</evidence>
<evidence type="ECO:0000256" key="2">
    <source>
        <dbReference type="ARBA" id="ARBA00004496"/>
    </source>
</evidence>
<dbReference type="Gene3D" id="3.30.40.10">
    <property type="entry name" value="Zinc/RING finger domain, C3HC4 (zinc finger)"/>
    <property type="match status" value="2"/>
</dbReference>
<evidence type="ECO:0000313" key="19">
    <source>
        <dbReference type="EMBL" id="CAL1532614.1"/>
    </source>
</evidence>
<dbReference type="EC" id="2.3.2.27" evidence="4"/>
<keyword evidence="8" id="KW-0677">Repeat</keyword>
<dbReference type="SUPFAM" id="SSF48403">
    <property type="entry name" value="Ankyrin repeat"/>
    <property type="match status" value="1"/>
</dbReference>
<dbReference type="InterPro" id="IPR036770">
    <property type="entry name" value="Ankyrin_rpt-contain_sf"/>
</dbReference>
<dbReference type="Proteomes" id="UP001497497">
    <property type="component" value="Unassembled WGS sequence"/>
</dbReference>
<dbReference type="PRINTS" id="PR01415">
    <property type="entry name" value="ANKYRIN"/>
</dbReference>
<evidence type="ECO:0000259" key="17">
    <source>
        <dbReference type="PROSITE" id="PS50135"/>
    </source>
</evidence>
<dbReference type="EMBL" id="CAXITT010000120">
    <property type="protein sequence ID" value="CAL1532614.1"/>
    <property type="molecule type" value="Genomic_DNA"/>
</dbReference>
<dbReference type="InterPro" id="IPR001841">
    <property type="entry name" value="Znf_RING"/>
</dbReference>
<evidence type="ECO:0000256" key="13">
    <source>
        <dbReference type="ARBA" id="ARBA00023043"/>
    </source>
</evidence>
<dbReference type="InterPro" id="IPR000433">
    <property type="entry name" value="Znf_ZZ"/>
</dbReference>
<evidence type="ECO:0000256" key="14">
    <source>
        <dbReference type="PROSITE-ProRule" id="PRU00023"/>
    </source>
</evidence>
<dbReference type="SUPFAM" id="SSF57850">
    <property type="entry name" value="RING/U-box"/>
    <property type="match status" value="2"/>
</dbReference>
<dbReference type="SMART" id="SM00184">
    <property type="entry name" value="RING"/>
    <property type="match status" value="2"/>
</dbReference>